<comment type="caution">
    <text evidence="2">The sequence shown here is derived from an EMBL/GenBank/DDBJ whole genome shotgun (WGS) entry which is preliminary data.</text>
</comment>
<protein>
    <recommendedName>
        <fullName evidence="1">Peptidase M1 membrane alanine aminopeptidase domain-containing protein</fullName>
    </recommendedName>
</protein>
<evidence type="ECO:0000313" key="2">
    <source>
        <dbReference type="EMBL" id="KAJ7328895.1"/>
    </source>
</evidence>
<accession>A0AAD6ZM24</accession>
<name>A0AAD6ZM24_9AGAR</name>
<feature type="domain" description="Peptidase M1 membrane alanine aminopeptidase" evidence="1">
    <location>
        <begin position="29"/>
        <end position="70"/>
    </location>
</feature>
<dbReference type="SUPFAM" id="SSF55486">
    <property type="entry name" value="Metalloproteases ('zincins'), catalytic domain"/>
    <property type="match status" value="1"/>
</dbReference>
<reference evidence="2" key="1">
    <citation type="submission" date="2023-03" db="EMBL/GenBank/DDBJ databases">
        <title>Massive genome expansion in bonnet fungi (Mycena s.s.) driven by repeated elements and novel gene families across ecological guilds.</title>
        <authorList>
            <consortium name="Lawrence Berkeley National Laboratory"/>
            <person name="Harder C.B."/>
            <person name="Miyauchi S."/>
            <person name="Viragh M."/>
            <person name="Kuo A."/>
            <person name="Thoen E."/>
            <person name="Andreopoulos B."/>
            <person name="Lu D."/>
            <person name="Skrede I."/>
            <person name="Drula E."/>
            <person name="Henrissat B."/>
            <person name="Morin E."/>
            <person name="Kohler A."/>
            <person name="Barry K."/>
            <person name="LaButti K."/>
            <person name="Morin E."/>
            <person name="Salamov A."/>
            <person name="Lipzen A."/>
            <person name="Mereny Z."/>
            <person name="Hegedus B."/>
            <person name="Baldrian P."/>
            <person name="Stursova M."/>
            <person name="Weitz H."/>
            <person name="Taylor A."/>
            <person name="Grigoriev I.V."/>
            <person name="Nagy L.G."/>
            <person name="Martin F."/>
            <person name="Kauserud H."/>
        </authorList>
    </citation>
    <scope>NUCLEOTIDE SEQUENCE</scope>
    <source>
        <strain evidence="2">CBHHK002</strain>
    </source>
</reference>
<dbReference type="EMBL" id="JARIHO010000038">
    <property type="protein sequence ID" value="KAJ7328895.1"/>
    <property type="molecule type" value="Genomic_DNA"/>
</dbReference>
<organism evidence="2 3">
    <name type="scientific">Mycena albidolilacea</name>
    <dbReference type="NCBI Taxonomy" id="1033008"/>
    <lineage>
        <taxon>Eukaryota</taxon>
        <taxon>Fungi</taxon>
        <taxon>Dikarya</taxon>
        <taxon>Basidiomycota</taxon>
        <taxon>Agaricomycotina</taxon>
        <taxon>Agaricomycetes</taxon>
        <taxon>Agaricomycetidae</taxon>
        <taxon>Agaricales</taxon>
        <taxon>Marasmiineae</taxon>
        <taxon>Mycenaceae</taxon>
        <taxon>Mycena</taxon>
    </lineage>
</organism>
<evidence type="ECO:0000313" key="3">
    <source>
        <dbReference type="Proteomes" id="UP001218218"/>
    </source>
</evidence>
<dbReference type="GO" id="GO:0008237">
    <property type="term" value="F:metallopeptidase activity"/>
    <property type="evidence" value="ECO:0007669"/>
    <property type="project" value="InterPro"/>
</dbReference>
<dbReference type="Gene3D" id="1.10.390.10">
    <property type="entry name" value="Neutral Protease Domain 2"/>
    <property type="match status" value="1"/>
</dbReference>
<dbReference type="Pfam" id="PF01433">
    <property type="entry name" value="Peptidase_M1"/>
    <property type="match status" value="1"/>
</dbReference>
<sequence>MASHILKLPQVGEVGPICPGILTAWLNLVLCMLSEYIGKKQFLEGITLYLKKCLYGNTITCDLWDGISAALVGFYLHIQAL</sequence>
<dbReference type="Proteomes" id="UP001218218">
    <property type="component" value="Unassembled WGS sequence"/>
</dbReference>
<dbReference type="AlphaFoldDB" id="A0AAD6ZM24"/>
<dbReference type="InterPro" id="IPR014782">
    <property type="entry name" value="Peptidase_M1_dom"/>
</dbReference>
<keyword evidence="3" id="KW-1185">Reference proteome</keyword>
<proteinExistence type="predicted"/>
<gene>
    <name evidence="2" type="ORF">DFH08DRAFT_709336</name>
</gene>
<evidence type="ECO:0000259" key="1">
    <source>
        <dbReference type="Pfam" id="PF01433"/>
    </source>
</evidence>
<dbReference type="GO" id="GO:0008270">
    <property type="term" value="F:zinc ion binding"/>
    <property type="evidence" value="ECO:0007669"/>
    <property type="project" value="InterPro"/>
</dbReference>
<dbReference type="InterPro" id="IPR027268">
    <property type="entry name" value="Peptidase_M4/M1_CTD_sf"/>
</dbReference>